<sequence>MNLGGREQIYERERRVPIAMFVRLLYSLNVFCSFRVGSHSRLVSARNEAGFGDLNNPTIYSVRRVFNPADVVGGDSLCLLSLLFQWEPSFYSDDLFLIKDKHMP</sequence>
<evidence type="ECO:0000313" key="1">
    <source>
        <dbReference type="EMBL" id="OLY83203.1"/>
    </source>
</evidence>
<comment type="caution">
    <text evidence="1">The sequence shown here is derived from an EMBL/GenBank/DDBJ whole genome shotgun (WGS) entry which is preliminary data.</text>
</comment>
<dbReference type="EMBL" id="LSSL01001012">
    <property type="protein sequence ID" value="OLY83203.1"/>
    <property type="molecule type" value="Genomic_DNA"/>
</dbReference>
<dbReference type="AlphaFoldDB" id="A0A1R0H233"/>
<name>A0A1R0H233_9FUNG</name>
<reference evidence="1 2" key="1">
    <citation type="journal article" date="2016" name="Mol. Biol. Evol.">
        <title>Genome-Wide Survey of Gut Fungi (Harpellales) Reveals the First Horizontally Transferred Ubiquitin Gene from a Mosquito Host.</title>
        <authorList>
            <person name="Wang Y."/>
            <person name="White M.M."/>
            <person name="Kvist S."/>
            <person name="Moncalvo J.M."/>
        </authorList>
    </citation>
    <scope>NUCLEOTIDE SEQUENCE [LARGE SCALE GENOMIC DNA]</scope>
    <source>
        <strain evidence="1 2">ALG-7-W6</strain>
    </source>
</reference>
<keyword evidence="2" id="KW-1185">Reference proteome</keyword>
<accession>A0A1R0H233</accession>
<dbReference type="Proteomes" id="UP000187455">
    <property type="component" value="Unassembled WGS sequence"/>
</dbReference>
<evidence type="ECO:0000313" key="2">
    <source>
        <dbReference type="Proteomes" id="UP000187455"/>
    </source>
</evidence>
<proteinExistence type="predicted"/>
<organism evidence="1 2">
    <name type="scientific">Smittium mucronatum</name>
    <dbReference type="NCBI Taxonomy" id="133383"/>
    <lineage>
        <taxon>Eukaryota</taxon>
        <taxon>Fungi</taxon>
        <taxon>Fungi incertae sedis</taxon>
        <taxon>Zoopagomycota</taxon>
        <taxon>Kickxellomycotina</taxon>
        <taxon>Harpellomycetes</taxon>
        <taxon>Harpellales</taxon>
        <taxon>Legeriomycetaceae</taxon>
        <taxon>Smittium</taxon>
    </lineage>
</organism>
<protein>
    <submittedName>
        <fullName evidence="1">Uncharacterized protein</fullName>
    </submittedName>
</protein>
<gene>
    <name evidence="1" type="ORF">AYI68_g2664</name>
</gene>